<dbReference type="InterPro" id="IPR013320">
    <property type="entry name" value="ConA-like_dom_sf"/>
</dbReference>
<keyword evidence="3" id="KW-1185">Reference proteome</keyword>
<organism evidence="2 3">
    <name type="scientific">Olivibacter oleidegradans</name>
    <dbReference type="NCBI Taxonomy" id="760123"/>
    <lineage>
        <taxon>Bacteria</taxon>
        <taxon>Pseudomonadati</taxon>
        <taxon>Bacteroidota</taxon>
        <taxon>Sphingobacteriia</taxon>
        <taxon>Sphingobacteriales</taxon>
        <taxon>Sphingobacteriaceae</taxon>
        <taxon>Olivibacter</taxon>
    </lineage>
</organism>
<evidence type="ECO:0000313" key="2">
    <source>
        <dbReference type="EMBL" id="MFC0316999.1"/>
    </source>
</evidence>
<dbReference type="Proteomes" id="UP001589774">
    <property type="component" value="Unassembled WGS sequence"/>
</dbReference>
<comment type="caution">
    <text evidence="2">The sequence shown here is derived from an EMBL/GenBank/DDBJ whole genome shotgun (WGS) entry which is preliminary data.</text>
</comment>
<proteinExistence type="predicted"/>
<feature type="chain" id="PRO_5046240695" evidence="1">
    <location>
        <begin position="20"/>
        <end position="265"/>
    </location>
</feature>
<evidence type="ECO:0000256" key="1">
    <source>
        <dbReference type="SAM" id="SignalP"/>
    </source>
</evidence>
<sequence length="265" mass="30662">MKKLYFLFFLLPLAIIPTACEKVDSPSDNSRESLSNNAGSTNKVDEALIYYYPFDGNSQDQVSGQMLETNGATFGEDRFGNQNGALLMEENVLHLDAGFSDTQGTVSFWINVREFDYIVSLFKKASYLSSPDYYFLLHDDGSLSTAAAIKWGFVEAEGGGYNHVPLTTKPVIEKGKWYHIVLRWSDARKQIEIFVNNKKILSSKYTKTWRRIIYQQEPVATMGWISNYQGNHEWENWYFRGRLDDLQRYKCWISDHKIKELYSTK</sequence>
<accession>A0ABV6HDM8</accession>
<dbReference type="SUPFAM" id="SSF49899">
    <property type="entry name" value="Concanavalin A-like lectins/glucanases"/>
    <property type="match status" value="1"/>
</dbReference>
<protein>
    <submittedName>
        <fullName evidence="2">LamG-like jellyroll fold domain-containing protein</fullName>
    </submittedName>
</protein>
<gene>
    <name evidence="2" type="ORF">ACFFI0_01715</name>
</gene>
<reference evidence="2 3" key="1">
    <citation type="submission" date="2024-09" db="EMBL/GenBank/DDBJ databases">
        <authorList>
            <person name="Sun Q."/>
            <person name="Mori K."/>
        </authorList>
    </citation>
    <scope>NUCLEOTIDE SEQUENCE [LARGE SCALE GENOMIC DNA]</scope>
    <source>
        <strain evidence="2 3">CCM 7765</strain>
    </source>
</reference>
<dbReference type="EMBL" id="JBHLWO010000001">
    <property type="protein sequence ID" value="MFC0316999.1"/>
    <property type="molecule type" value="Genomic_DNA"/>
</dbReference>
<dbReference type="Gene3D" id="2.60.120.200">
    <property type="match status" value="1"/>
</dbReference>
<dbReference type="RefSeq" id="WP_377476591.1">
    <property type="nucleotide sequence ID" value="NZ_JBHLWO010000001.1"/>
</dbReference>
<dbReference type="Pfam" id="PF13385">
    <property type="entry name" value="Laminin_G_3"/>
    <property type="match status" value="1"/>
</dbReference>
<feature type="signal peptide" evidence="1">
    <location>
        <begin position="1"/>
        <end position="19"/>
    </location>
</feature>
<keyword evidence="1" id="KW-0732">Signal</keyword>
<name>A0ABV6HDM8_9SPHI</name>
<evidence type="ECO:0000313" key="3">
    <source>
        <dbReference type="Proteomes" id="UP001589774"/>
    </source>
</evidence>